<evidence type="ECO:0000313" key="4">
    <source>
        <dbReference type="EMBL" id="QEC66648.1"/>
    </source>
</evidence>
<organism evidence="4 5">
    <name type="scientific">Panacibacter ginsenosidivorans</name>
    <dbReference type="NCBI Taxonomy" id="1813871"/>
    <lineage>
        <taxon>Bacteria</taxon>
        <taxon>Pseudomonadati</taxon>
        <taxon>Bacteroidota</taxon>
        <taxon>Chitinophagia</taxon>
        <taxon>Chitinophagales</taxon>
        <taxon>Chitinophagaceae</taxon>
        <taxon>Panacibacter</taxon>
    </lineage>
</organism>
<evidence type="ECO:0000256" key="1">
    <source>
        <dbReference type="SAM" id="SignalP"/>
    </source>
</evidence>
<proteinExistence type="predicted"/>
<dbReference type="PANTHER" id="PTHR37836">
    <property type="entry name" value="LMO1036 PROTEIN"/>
    <property type="match status" value="1"/>
</dbReference>
<feature type="domain" description="Apiosidase-like catalytic" evidence="3">
    <location>
        <begin position="24"/>
        <end position="345"/>
    </location>
</feature>
<gene>
    <name evidence="4" type="ORF">FRZ67_04790</name>
</gene>
<dbReference type="Proteomes" id="UP000321533">
    <property type="component" value="Chromosome"/>
</dbReference>
<dbReference type="AlphaFoldDB" id="A0A5B8V8F0"/>
<dbReference type="InterPro" id="IPR017853">
    <property type="entry name" value="GH"/>
</dbReference>
<reference evidence="4 5" key="1">
    <citation type="journal article" date="2016" name="Int. J. Syst. Evol. Microbiol.">
        <title>Panacibacter ginsenosidivorans gen. nov., sp. nov., with ginsenoside converting activity isolated from soil of a ginseng field.</title>
        <authorList>
            <person name="Siddiqi M.Z."/>
            <person name="Muhammad Shafi S."/>
            <person name="Choi K.D."/>
            <person name="Im W.T."/>
        </authorList>
    </citation>
    <scope>NUCLEOTIDE SEQUENCE [LARGE SCALE GENOMIC DNA]</scope>
    <source>
        <strain evidence="4 5">Gsoil1550</strain>
    </source>
</reference>
<dbReference type="PANTHER" id="PTHR37836:SF3">
    <property type="entry name" value="ENDOGLUCANASE"/>
    <property type="match status" value="1"/>
</dbReference>
<dbReference type="OrthoDB" id="59486at2"/>
<keyword evidence="1" id="KW-0732">Signal</keyword>
<dbReference type="Pfam" id="PF13204">
    <property type="entry name" value="Apiosidase"/>
    <property type="match status" value="1"/>
</dbReference>
<feature type="signal peptide" evidence="1">
    <location>
        <begin position="1"/>
        <end position="19"/>
    </location>
</feature>
<dbReference type="EMBL" id="CP042435">
    <property type="protein sequence ID" value="QEC66648.1"/>
    <property type="molecule type" value="Genomic_DNA"/>
</dbReference>
<dbReference type="InterPro" id="IPR024749">
    <property type="entry name" value="Collagen-bd_put"/>
</dbReference>
<dbReference type="SUPFAM" id="SSF51445">
    <property type="entry name" value="(Trans)glycosidases"/>
    <property type="match status" value="1"/>
</dbReference>
<evidence type="ECO:0000259" key="3">
    <source>
        <dbReference type="Pfam" id="PF13204"/>
    </source>
</evidence>
<dbReference type="InterPro" id="IPR025277">
    <property type="entry name" value="Apiosidase-like_cat_dom"/>
</dbReference>
<dbReference type="Gene3D" id="3.20.20.80">
    <property type="entry name" value="Glycosidases"/>
    <property type="match status" value="1"/>
</dbReference>
<sequence>MKRLLCLICFTVITTYIHAQLRVSDNKHYLVKKDGTPFFWLGDTAWELFHRLNREDATAYLQNRADKGFTVIQAVALAELDGLNTPNAYSDKPLIDNDPTKPNEAYFKHVDFIIKEANKRGLIVALLPTWADKWFKDRWGTGPEIFTPDNAKIYGAWIAKRYTNADIVWVLGGDRIPQNETHKAIIRAMAEGIKSADKNHLLTYHPSGGSGSYDFFADDAWIDLHMSQTGHKVGNPDYKANIKAYTLKNIKPHVNAEPNYEDHPNDWNPGEKGWMDDFDTREAAYWNMLSGAAGHTYGDHNIWQMYTEQRVPINNARTNWHIAMDYRGAYQVGYMRKMFEKRDWQKMVMDQSAIVGDNPEGLEYKIAAVSSDKDFMMVYIPYGRKTVVNTLKLSASKLRGWWFNPRDGYTISLGVFDNTGNKEFTPTSVGRGSDWVLILDDALKNYPDPNAY</sequence>
<accession>A0A5B8V8F0</accession>
<keyword evidence="5" id="KW-1185">Reference proteome</keyword>
<dbReference type="KEGG" id="pgin:FRZ67_04790"/>
<dbReference type="Pfam" id="PF12904">
    <property type="entry name" value="Collagen_bind_2"/>
    <property type="match status" value="1"/>
</dbReference>
<evidence type="ECO:0000259" key="2">
    <source>
        <dbReference type="Pfam" id="PF12904"/>
    </source>
</evidence>
<evidence type="ECO:0000313" key="5">
    <source>
        <dbReference type="Proteomes" id="UP000321533"/>
    </source>
</evidence>
<feature type="domain" description="Putative collagen-binding" evidence="2">
    <location>
        <begin position="350"/>
        <end position="440"/>
    </location>
</feature>
<protein>
    <submittedName>
        <fullName evidence="4">DUF4038 domain-containing protein</fullName>
    </submittedName>
</protein>
<feature type="chain" id="PRO_5022978574" evidence="1">
    <location>
        <begin position="20"/>
        <end position="452"/>
    </location>
</feature>
<dbReference type="RefSeq" id="WP_147188448.1">
    <property type="nucleotide sequence ID" value="NZ_CP042435.1"/>
</dbReference>
<name>A0A5B8V8F0_9BACT</name>